<dbReference type="Proteomes" id="UP000449547">
    <property type="component" value="Unassembled WGS sequence"/>
</dbReference>
<evidence type="ECO:0000256" key="11">
    <source>
        <dbReference type="ARBA" id="ARBA00023136"/>
    </source>
</evidence>
<evidence type="ECO:0000256" key="9">
    <source>
        <dbReference type="ARBA" id="ARBA00022824"/>
    </source>
</evidence>
<dbReference type="InterPro" id="IPR027005">
    <property type="entry name" value="PMT-like"/>
</dbReference>
<feature type="transmembrane region" description="Helical" evidence="14">
    <location>
        <begin position="273"/>
        <end position="294"/>
    </location>
</feature>
<dbReference type="PANTHER" id="PTHR10050">
    <property type="entry name" value="DOLICHYL-PHOSPHATE-MANNOSE--PROTEIN MANNOSYLTRANSFERASE"/>
    <property type="match status" value="1"/>
</dbReference>
<proteinExistence type="inferred from homology"/>
<evidence type="ECO:0000256" key="3">
    <source>
        <dbReference type="ARBA" id="ARBA00007222"/>
    </source>
</evidence>
<dbReference type="SMART" id="SM00472">
    <property type="entry name" value="MIR"/>
    <property type="match status" value="3"/>
</dbReference>
<feature type="transmembrane region" description="Helical" evidence="14">
    <location>
        <begin position="594"/>
        <end position="618"/>
    </location>
</feature>
<reference evidence="17 18" key="1">
    <citation type="submission" date="2019-07" db="EMBL/GenBank/DDBJ databases">
        <title>Genome assembly of two rare yeast pathogens: Diutina rugosa and Trichomonascus ciferrii.</title>
        <authorList>
            <person name="Mixao V."/>
            <person name="Saus E."/>
            <person name="Hansen A."/>
            <person name="Lass-Flor C."/>
            <person name="Gabaldon T."/>
        </authorList>
    </citation>
    <scope>NUCLEOTIDE SEQUENCE [LARGE SCALE GENOMIC DNA]</scope>
    <source>
        <strain evidence="17 18">CBS 613</strain>
    </source>
</reference>
<gene>
    <name evidence="17" type="ORF">DIURU_004628</name>
</gene>
<evidence type="ECO:0000256" key="2">
    <source>
        <dbReference type="ARBA" id="ARBA00004922"/>
    </source>
</evidence>
<feature type="transmembrane region" description="Helical" evidence="14">
    <location>
        <begin position="211"/>
        <end position="229"/>
    </location>
</feature>
<dbReference type="VEuPathDB" id="FungiDB:DIURU_004628"/>
<feature type="transmembrane region" description="Helical" evidence="14">
    <location>
        <begin position="235"/>
        <end position="253"/>
    </location>
</feature>
<evidence type="ECO:0000256" key="7">
    <source>
        <dbReference type="ARBA" id="ARBA00022692"/>
    </source>
</evidence>
<accession>A0A642UKT5</accession>
<evidence type="ECO:0000259" key="16">
    <source>
        <dbReference type="PROSITE" id="PS50919"/>
    </source>
</evidence>
<evidence type="ECO:0000256" key="8">
    <source>
        <dbReference type="ARBA" id="ARBA00022737"/>
    </source>
</evidence>
<name>A0A642UKT5_DIURU</name>
<dbReference type="OrthoDB" id="292747at2759"/>
<keyword evidence="6 14" id="KW-0808">Transferase</keyword>
<dbReference type="OMA" id="NCHLNAP"/>
<keyword evidence="10 14" id="KW-1133">Transmembrane helix</keyword>
<dbReference type="InterPro" id="IPR003342">
    <property type="entry name" value="ArnT-like_N"/>
</dbReference>
<evidence type="ECO:0000256" key="6">
    <source>
        <dbReference type="ARBA" id="ARBA00022679"/>
    </source>
</evidence>
<comment type="caution">
    <text evidence="17">The sequence shown here is derived from an EMBL/GenBank/DDBJ whole genome shotgun (WGS) entry which is preliminary data.</text>
</comment>
<comment type="pathway">
    <text evidence="2 14">Protein modification; protein glycosylation.</text>
</comment>
<feature type="transmembrane region" description="Helical" evidence="14">
    <location>
        <begin position="707"/>
        <end position="725"/>
    </location>
</feature>
<dbReference type="EMBL" id="SWFT01000139">
    <property type="protein sequence ID" value="KAA8898608.1"/>
    <property type="molecule type" value="Genomic_DNA"/>
</dbReference>
<comment type="function">
    <text evidence="14">Transfers mannose from Dol-P-mannose to Ser or Thr residues on proteins.</text>
</comment>
<feature type="domain" description="MIR" evidence="16">
    <location>
        <begin position="464"/>
        <end position="522"/>
    </location>
</feature>
<protein>
    <recommendedName>
        <fullName evidence="4 14">Dolichyl-phosphate-mannose--protein mannosyltransferase</fullName>
        <ecNumber evidence="4 14">2.4.1.109</ecNumber>
    </recommendedName>
</protein>
<dbReference type="GO" id="GO:0004169">
    <property type="term" value="F:dolichyl-phosphate-mannose-protein mannosyltransferase activity"/>
    <property type="evidence" value="ECO:0007669"/>
    <property type="project" value="UniProtKB-UniRule"/>
</dbReference>
<dbReference type="PANTHER" id="PTHR10050:SF51">
    <property type="entry name" value="PROTEIN O-MANNOSYL-TRANSFERASE 1"/>
    <property type="match status" value="1"/>
</dbReference>
<evidence type="ECO:0000256" key="13">
    <source>
        <dbReference type="ARBA" id="ARBA00045102"/>
    </source>
</evidence>
<comment type="catalytic activity">
    <reaction evidence="13 14">
        <text>a di-trans,poly-cis-dolichyl beta-D-mannosyl phosphate + L-seryl-[protein] = 3-O-(alpha-D-mannosyl)-L-seryl-[protein] + a di-trans,poly-cis-dolichyl phosphate + H(+)</text>
        <dbReference type="Rhea" id="RHEA:17377"/>
        <dbReference type="Rhea" id="RHEA-COMP:9863"/>
        <dbReference type="Rhea" id="RHEA-COMP:13546"/>
        <dbReference type="Rhea" id="RHEA-COMP:19498"/>
        <dbReference type="Rhea" id="RHEA-COMP:19501"/>
        <dbReference type="ChEBI" id="CHEBI:15378"/>
        <dbReference type="ChEBI" id="CHEBI:29999"/>
        <dbReference type="ChEBI" id="CHEBI:57683"/>
        <dbReference type="ChEBI" id="CHEBI:58211"/>
        <dbReference type="ChEBI" id="CHEBI:137321"/>
        <dbReference type="EC" id="2.4.1.109"/>
    </reaction>
</comment>
<dbReference type="Pfam" id="PF02815">
    <property type="entry name" value="MIR"/>
    <property type="match status" value="1"/>
</dbReference>
<dbReference type="PROSITE" id="PS50919">
    <property type="entry name" value="MIR"/>
    <property type="match status" value="2"/>
</dbReference>
<dbReference type="AlphaFoldDB" id="A0A642UKT5"/>
<dbReference type="Pfam" id="PF02366">
    <property type="entry name" value="PMT"/>
    <property type="match status" value="1"/>
</dbReference>
<evidence type="ECO:0000313" key="17">
    <source>
        <dbReference type="EMBL" id="KAA8898608.1"/>
    </source>
</evidence>
<evidence type="ECO:0000256" key="4">
    <source>
        <dbReference type="ARBA" id="ARBA00012839"/>
    </source>
</evidence>
<evidence type="ECO:0000256" key="15">
    <source>
        <dbReference type="SAM" id="MobiDB-lite"/>
    </source>
</evidence>
<dbReference type="GO" id="GO:0005789">
    <property type="term" value="C:endoplasmic reticulum membrane"/>
    <property type="evidence" value="ECO:0007669"/>
    <property type="project" value="UniProtKB-SubCell"/>
</dbReference>
<comment type="similarity">
    <text evidence="3 14">Belongs to the glycosyltransferase 39 family.</text>
</comment>
<evidence type="ECO:0000256" key="10">
    <source>
        <dbReference type="ARBA" id="ARBA00022989"/>
    </source>
</evidence>
<keyword evidence="7 14" id="KW-0812">Transmembrane</keyword>
<feature type="transmembrane region" description="Helical" evidence="14">
    <location>
        <begin position="180"/>
        <end position="199"/>
    </location>
</feature>
<feature type="transmembrane region" description="Helical" evidence="14">
    <location>
        <begin position="669"/>
        <end position="687"/>
    </location>
</feature>
<evidence type="ECO:0000256" key="12">
    <source>
        <dbReference type="ARBA" id="ARBA00045085"/>
    </source>
</evidence>
<feature type="domain" description="MIR" evidence="16">
    <location>
        <begin position="321"/>
        <end position="390"/>
    </location>
</feature>
<evidence type="ECO:0000256" key="1">
    <source>
        <dbReference type="ARBA" id="ARBA00004477"/>
    </source>
</evidence>
<feature type="region of interest" description="Disordered" evidence="15">
    <location>
        <begin position="1"/>
        <end position="24"/>
    </location>
</feature>
<dbReference type="SUPFAM" id="SSF82109">
    <property type="entry name" value="MIR domain"/>
    <property type="match status" value="1"/>
</dbReference>
<dbReference type="Pfam" id="PF16192">
    <property type="entry name" value="PMT_4TMC"/>
    <property type="match status" value="1"/>
</dbReference>
<dbReference type="UniPathway" id="UPA00378"/>
<comment type="subcellular location">
    <subcellularLocation>
        <location evidence="1 14">Endoplasmic reticulum membrane</location>
        <topology evidence="1 14">Multi-pass membrane protein</topology>
    </subcellularLocation>
</comment>
<dbReference type="EC" id="2.4.1.109" evidence="4 14"/>
<keyword evidence="18" id="KW-1185">Reference proteome</keyword>
<evidence type="ECO:0000256" key="5">
    <source>
        <dbReference type="ARBA" id="ARBA00022676"/>
    </source>
</evidence>
<dbReference type="InterPro" id="IPR036300">
    <property type="entry name" value="MIR_dom_sf"/>
</dbReference>
<dbReference type="Gene3D" id="2.80.10.50">
    <property type="match status" value="1"/>
</dbReference>
<keyword evidence="8" id="KW-0677">Repeat</keyword>
<keyword evidence="9 14" id="KW-0256">Endoplasmic reticulum</keyword>
<dbReference type="RefSeq" id="XP_034010592.1">
    <property type="nucleotide sequence ID" value="XM_034157522.1"/>
</dbReference>
<dbReference type="InterPro" id="IPR032421">
    <property type="entry name" value="PMT_4TMC"/>
</dbReference>
<organism evidence="17 18">
    <name type="scientific">Diutina rugosa</name>
    <name type="common">Yeast</name>
    <name type="synonym">Candida rugosa</name>
    <dbReference type="NCBI Taxonomy" id="5481"/>
    <lineage>
        <taxon>Eukaryota</taxon>
        <taxon>Fungi</taxon>
        <taxon>Dikarya</taxon>
        <taxon>Ascomycota</taxon>
        <taxon>Saccharomycotina</taxon>
        <taxon>Pichiomycetes</taxon>
        <taxon>Debaryomycetaceae</taxon>
        <taxon>Diutina</taxon>
    </lineage>
</organism>
<sequence>MSQLRSRKPGPSAAATIREPESEDATAEKLTLTYEPKDPEYKYYGAMMIITLIAAYLRFSNLEFPSRVVFDEVHFGKFASYYLERTYFFDLHPPMAKLLIAAWGWLAGYDGHFKFDNINDDYLKHDVPYAWLRSLSAVQGTLVVPVLFLTMKTLGFSVSAALFSSVLVAFDNAQINDSRLILLDATLILAVTLTMYCYANYSKVRTQPWSVKWWFWLYATGISLSLVISTKYVGVFTYAAIGVGIAYELWILLDADRGLSMVQFTYHFAARAWALIIVPFCLYLFWFYLHFAILTKSGPGNNFMSSEFKETLEESELDVIAKSLQYGDTITIKHQDTGAFLHSHDFVYPLRYEDGRVSSHTQQVTAVKPGQHFTGDAADDENNLWIVEAPQGDKEGDGVFTQDQFRLRHVGTGGYMLTHDVASPLLSTNEEFTVGFNDDVAVGGRLYNDTLFRFRFGGKDHKARKQIKTKTSQIKVMHVATVVAMWTHDDEVLPQEWGFGHQEVSGNKKVAESNNLWTIDEIVGMSEDDPRNVHEPRPVKHIPFLKKWWELQGLMFRHNNQLSSEHPYASQPDAWPLALSGVSFWNDNENKRQIFFVGNIIGFWVQTALLAVFVGLVFADLVTRRRHVFILTNQARSRLYHTLGFLFIAWGCHYFPFFLMHRQKFLHHYLPAHVIAAMFAGGLVEFLTSNNSTLRGTHMGLRRKKNLLVSALLIIPVIWCFYFFSPLTYGNVVLPPDEVRKRQWFDIILHYNK</sequence>
<feature type="transmembrane region" description="Helical" evidence="14">
    <location>
        <begin position="639"/>
        <end position="657"/>
    </location>
</feature>
<dbReference type="GeneID" id="54783279"/>
<feature type="transmembrane region" description="Helical" evidence="14">
    <location>
        <begin position="142"/>
        <end position="168"/>
    </location>
</feature>
<evidence type="ECO:0000256" key="14">
    <source>
        <dbReference type="RuleBase" id="RU367007"/>
    </source>
</evidence>
<keyword evidence="11 14" id="KW-0472">Membrane</keyword>
<dbReference type="InterPro" id="IPR016093">
    <property type="entry name" value="MIR_motif"/>
</dbReference>
<comment type="catalytic activity">
    <reaction evidence="12 14">
        <text>a di-trans,poly-cis-dolichyl beta-D-mannosyl phosphate + L-threonyl-[protein] = 3-O-(alpha-D-mannosyl)-L-threonyl-[protein] + a di-trans,poly-cis-dolichyl phosphate + H(+)</text>
        <dbReference type="Rhea" id="RHEA:53396"/>
        <dbReference type="Rhea" id="RHEA-COMP:11060"/>
        <dbReference type="Rhea" id="RHEA-COMP:13547"/>
        <dbReference type="Rhea" id="RHEA-COMP:19498"/>
        <dbReference type="Rhea" id="RHEA-COMP:19501"/>
        <dbReference type="ChEBI" id="CHEBI:15378"/>
        <dbReference type="ChEBI" id="CHEBI:30013"/>
        <dbReference type="ChEBI" id="CHEBI:57683"/>
        <dbReference type="ChEBI" id="CHEBI:58211"/>
        <dbReference type="ChEBI" id="CHEBI:137323"/>
        <dbReference type="EC" id="2.4.1.109"/>
    </reaction>
</comment>
<keyword evidence="5 14" id="KW-0328">Glycosyltransferase</keyword>
<evidence type="ECO:0000313" key="18">
    <source>
        <dbReference type="Proteomes" id="UP000449547"/>
    </source>
</evidence>